<dbReference type="GO" id="GO:0016491">
    <property type="term" value="F:oxidoreductase activity"/>
    <property type="evidence" value="ECO:0007669"/>
    <property type="project" value="InterPro"/>
</dbReference>
<organism evidence="2 3">
    <name type="scientific">Talaromyces pinophilus</name>
    <name type="common">Penicillium pinophilum</name>
    <dbReference type="NCBI Taxonomy" id="128442"/>
    <lineage>
        <taxon>Eukaryota</taxon>
        <taxon>Fungi</taxon>
        <taxon>Dikarya</taxon>
        <taxon>Ascomycota</taxon>
        <taxon>Pezizomycotina</taxon>
        <taxon>Eurotiomycetes</taxon>
        <taxon>Eurotiomycetidae</taxon>
        <taxon>Eurotiales</taxon>
        <taxon>Trichocomaceae</taxon>
        <taxon>Talaromyces</taxon>
        <taxon>Talaromyces sect. Talaromyces</taxon>
    </lineage>
</organism>
<dbReference type="SUPFAM" id="SSF52833">
    <property type="entry name" value="Thioredoxin-like"/>
    <property type="match status" value="1"/>
</dbReference>
<feature type="domain" description="DSBA-like thioredoxin" evidence="1">
    <location>
        <begin position="5"/>
        <end position="211"/>
    </location>
</feature>
<name>A0A0B8MYR1_TALPI</name>
<dbReference type="Proteomes" id="UP000053095">
    <property type="component" value="Unassembled WGS sequence"/>
</dbReference>
<dbReference type="InterPro" id="IPR036249">
    <property type="entry name" value="Thioredoxin-like_sf"/>
</dbReference>
<dbReference type="InterPro" id="IPR001853">
    <property type="entry name" value="DSBA-like_thioredoxin_dom"/>
</dbReference>
<dbReference type="Gene3D" id="3.40.30.10">
    <property type="entry name" value="Glutaredoxin"/>
    <property type="match status" value="1"/>
</dbReference>
<sequence>MTKYTIDITSDTVCPWCYIGVSRLSRAIKEHTKLHPNDTFDLKWHAFYLMPEAAPYPGVNKLQLYEMRFGGSGRLQPLMARLRAVGEQEGINFSFGGNTGSTRDSHRLIYQVGQQYGGEKQTLVAKALFKSYFEKEGNVTDKKVLLQAALESGAGLSEKEVKGWLDSDVGRAEVDREAEEARANWIQGVPHFLVQGQYAVEGAEDPEQFLRVFSAVKNAE</sequence>
<keyword evidence="3" id="KW-1185">Reference proteome</keyword>
<accession>A0A0B8MYR1</accession>
<evidence type="ECO:0000313" key="3">
    <source>
        <dbReference type="Proteomes" id="UP000053095"/>
    </source>
</evidence>
<reference evidence="3" key="1">
    <citation type="journal article" date="2015" name="Genome Announc.">
        <title>Draft genome sequence of Talaromyces cellulolyticus strain Y-94, a source of lignocellulosic biomass-degrading enzymes.</title>
        <authorList>
            <person name="Fujii T."/>
            <person name="Koike H."/>
            <person name="Sawayama S."/>
            <person name="Yano S."/>
            <person name="Inoue H."/>
        </authorList>
    </citation>
    <scope>NUCLEOTIDE SEQUENCE [LARGE SCALE GENOMIC DNA]</scope>
    <source>
        <strain evidence="3">Y-94</strain>
    </source>
</reference>
<dbReference type="PANTHER" id="PTHR13887">
    <property type="entry name" value="GLUTATHIONE S-TRANSFERASE KAPPA"/>
    <property type="match status" value="1"/>
</dbReference>
<evidence type="ECO:0000259" key="1">
    <source>
        <dbReference type="Pfam" id="PF01323"/>
    </source>
</evidence>
<protein>
    <submittedName>
        <fullName evidence="2">DSBA-like thioredoxin domain protein</fullName>
    </submittedName>
</protein>
<dbReference type="PANTHER" id="PTHR13887:SF41">
    <property type="entry name" value="THIOREDOXIN SUPERFAMILY PROTEIN"/>
    <property type="match status" value="1"/>
</dbReference>
<dbReference type="CDD" id="cd03024">
    <property type="entry name" value="DsbA_FrnE"/>
    <property type="match status" value="1"/>
</dbReference>
<gene>
    <name evidence="2" type="ORF">TCE0_047f18078</name>
</gene>
<proteinExistence type="predicted"/>
<dbReference type="AlphaFoldDB" id="A0A0B8MYR1"/>
<dbReference type="EMBL" id="DF933843">
    <property type="protein sequence ID" value="GAM43344.1"/>
    <property type="molecule type" value="Genomic_DNA"/>
</dbReference>
<dbReference type="Pfam" id="PF01323">
    <property type="entry name" value="DSBA"/>
    <property type="match status" value="1"/>
</dbReference>
<evidence type="ECO:0000313" key="2">
    <source>
        <dbReference type="EMBL" id="GAM43344.1"/>
    </source>
</evidence>